<comment type="subunit">
    <text evidence="8">Homodimer.</text>
</comment>
<keyword evidence="2 8" id="KW-0436">Ligase</keyword>
<keyword evidence="4 8" id="KW-0067">ATP-binding</keyword>
<keyword evidence="3 8" id="KW-0547">Nucleotide-binding</keyword>
<comment type="subcellular location">
    <subcellularLocation>
        <location evidence="8">Cytoplasm</location>
    </subcellularLocation>
</comment>
<accession>A0A2S9XPD7</accession>
<comment type="caution">
    <text evidence="10">The sequence shown here is derived from an EMBL/GenBank/DDBJ whole genome shotgun (WGS) entry which is preliminary data.</text>
</comment>
<reference evidence="10 11" key="1">
    <citation type="submission" date="2018-03" db="EMBL/GenBank/DDBJ databases">
        <title>Draft Genome Sequences of the Obligatory Marine Myxobacteria Enhygromyxa salina SWB005.</title>
        <authorList>
            <person name="Poehlein A."/>
            <person name="Moghaddam J.A."/>
            <person name="Harms H."/>
            <person name="Alanjari M."/>
            <person name="Koenig G.M."/>
            <person name="Daniel R."/>
            <person name="Schaeberle T.F."/>
        </authorList>
    </citation>
    <scope>NUCLEOTIDE SEQUENCE [LARGE SCALE GENOMIC DNA]</scope>
    <source>
        <strain evidence="10 11">SWB005</strain>
    </source>
</reference>
<feature type="binding site" evidence="8">
    <location>
        <position position="195"/>
    </location>
    <ligand>
        <name>ATP</name>
        <dbReference type="ChEBI" id="CHEBI:30616"/>
    </ligand>
</feature>
<dbReference type="Pfam" id="PF00579">
    <property type="entry name" value="tRNA-synt_1b"/>
    <property type="match status" value="1"/>
</dbReference>
<comment type="similarity">
    <text evidence="1 8 9">Belongs to the class-I aminoacyl-tRNA synthetase family.</text>
</comment>
<comment type="catalytic activity">
    <reaction evidence="7 8">
        <text>tRNA(Trp) + L-tryptophan + ATP = L-tryptophyl-tRNA(Trp) + AMP + diphosphate + H(+)</text>
        <dbReference type="Rhea" id="RHEA:24080"/>
        <dbReference type="Rhea" id="RHEA-COMP:9671"/>
        <dbReference type="Rhea" id="RHEA-COMP:9705"/>
        <dbReference type="ChEBI" id="CHEBI:15378"/>
        <dbReference type="ChEBI" id="CHEBI:30616"/>
        <dbReference type="ChEBI" id="CHEBI:33019"/>
        <dbReference type="ChEBI" id="CHEBI:57912"/>
        <dbReference type="ChEBI" id="CHEBI:78442"/>
        <dbReference type="ChEBI" id="CHEBI:78535"/>
        <dbReference type="ChEBI" id="CHEBI:456215"/>
        <dbReference type="EC" id="6.1.1.2"/>
    </reaction>
</comment>
<keyword evidence="5 8" id="KW-0648">Protein biosynthesis</keyword>
<dbReference type="InterPro" id="IPR014729">
    <property type="entry name" value="Rossmann-like_a/b/a_fold"/>
</dbReference>
<dbReference type="InterPro" id="IPR002305">
    <property type="entry name" value="aa-tRNA-synth_Ic"/>
</dbReference>
<dbReference type="Gene3D" id="1.10.240.10">
    <property type="entry name" value="Tyrosyl-Transfer RNA Synthetase"/>
    <property type="match status" value="1"/>
</dbReference>
<dbReference type="HAMAP" id="MF_00140_B">
    <property type="entry name" value="Trp_tRNA_synth_B"/>
    <property type="match status" value="1"/>
</dbReference>
<dbReference type="Gene3D" id="3.40.50.620">
    <property type="entry name" value="HUPs"/>
    <property type="match status" value="1"/>
</dbReference>
<evidence type="ECO:0000256" key="1">
    <source>
        <dbReference type="ARBA" id="ARBA00005594"/>
    </source>
</evidence>
<dbReference type="InterPro" id="IPR050203">
    <property type="entry name" value="Trp-tRNA_synthetase"/>
</dbReference>
<protein>
    <recommendedName>
        <fullName evidence="8">Tryptophan--tRNA ligase</fullName>
        <ecNumber evidence="8">6.1.1.2</ecNumber>
    </recommendedName>
    <alternativeName>
        <fullName evidence="8">Tryptophanyl-tRNA synthetase</fullName>
        <shortName evidence="8">TrpRS</shortName>
    </alternativeName>
</protein>
<evidence type="ECO:0000256" key="9">
    <source>
        <dbReference type="RuleBase" id="RU363036"/>
    </source>
</evidence>
<keyword evidence="6 8" id="KW-0030">Aminoacyl-tRNA synthetase</keyword>
<dbReference type="PRINTS" id="PR01039">
    <property type="entry name" value="TRNASYNTHTRP"/>
</dbReference>
<comment type="function">
    <text evidence="8">Catalyzes the attachment of tryptophan to tRNA(Trp).</text>
</comment>
<sequence>MADANDDLPARVLSGIQPSGTLHLGNYFGAMRQHIALQDEFPGESFYFIADYHALTTLRDAETLRHNVFDVALTYLACGLDPDKALLFRQSDVPEVTELSWLLSTVTGMGLLERAHSYKDKVAQGIKPVVGLFFYPVLMAADILLYKSSLVPVGKDQIQHVEMTQDMATHFNETYAKQAPILRRPEWRLSNTPYVPGIDGRKMSKSYGNTLPMFLSGKKLKKAVGQVVTDSTPLGDPLPLTRTNEAGETVKDNVYALIELFCDEAELAQIRTWYAAGKREGADFGWGHAKQLLAAKIDAHFAEARARRDHYLANPDEVEAVLRRGAERARAVARATIDECKRACGLMS</sequence>
<dbReference type="Proteomes" id="UP000237968">
    <property type="component" value="Unassembled WGS sequence"/>
</dbReference>
<dbReference type="GO" id="GO:0005524">
    <property type="term" value="F:ATP binding"/>
    <property type="evidence" value="ECO:0007669"/>
    <property type="project" value="UniProtKB-UniRule"/>
</dbReference>
<keyword evidence="11" id="KW-1185">Reference proteome</keyword>
<feature type="binding site" evidence="8">
    <location>
        <begin position="202"/>
        <end position="206"/>
    </location>
    <ligand>
        <name>ATP</name>
        <dbReference type="ChEBI" id="CHEBI:30616"/>
    </ligand>
</feature>
<evidence type="ECO:0000313" key="10">
    <source>
        <dbReference type="EMBL" id="PRP94734.1"/>
    </source>
</evidence>
<feature type="binding site" evidence="8">
    <location>
        <begin position="17"/>
        <end position="19"/>
    </location>
    <ligand>
        <name>ATP</name>
        <dbReference type="ChEBI" id="CHEBI:30616"/>
    </ligand>
</feature>
<keyword evidence="8" id="KW-0963">Cytoplasm</keyword>
<dbReference type="CDD" id="cd00806">
    <property type="entry name" value="TrpRS_core"/>
    <property type="match status" value="1"/>
</dbReference>
<feature type="short sequence motif" description="'KMSKS' region" evidence="8">
    <location>
        <begin position="202"/>
        <end position="206"/>
    </location>
</feature>
<name>A0A2S9XPD7_9BACT</name>
<dbReference type="InterPro" id="IPR002306">
    <property type="entry name" value="Trp-tRNA-ligase"/>
</dbReference>
<dbReference type="GO" id="GO:0004830">
    <property type="term" value="F:tryptophan-tRNA ligase activity"/>
    <property type="evidence" value="ECO:0007669"/>
    <property type="project" value="UniProtKB-UniRule"/>
</dbReference>
<dbReference type="GO" id="GO:0005829">
    <property type="term" value="C:cytosol"/>
    <property type="evidence" value="ECO:0007669"/>
    <property type="project" value="TreeGrafter"/>
</dbReference>
<dbReference type="NCBIfam" id="TIGR00233">
    <property type="entry name" value="trpS"/>
    <property type="match status" value="1"/>
</dbReference>
<gene>
    <name evidence="8 10" type="primary">trpS</name>
    <name evidence="10" type="ORF">ENSA5_40570</name>
</gene>
<dbReference type="OrthoDB" id="9801042at2"/>
<evidence type="ECO:0000256" key="3">
    <source>
        <dbReference type="ARBA" id="ARBA00022741"/>
    </source>
</evidence>
<organism evidence="10 11">
    <name type="scientific">Enhygromyxa salina</name>
    <dbReference type="NCBI Taxonomy" id="215803"/>
    <lineage>
        <taxon>Bacteria</taxon>
        <taxon>Pseudomonadati</taxon>
        <taxon>Myxococcota</taxon>
        <taxon>Polyangia</taxon>
        <taxon>Nannocystales</taxon>
        <taxon>Nannocystaceae</taxon>
        <taxon>Enhygromyxa</taxon>
    </lineage>
</organism>
<feature type="binding site" evidence="8">
    <location>
        <position position="142"/>
    </location>
    <ligand>
        <name>L-tryptophan</name>
        <dbReference type="ChEBI" id="CHEBI:57912"/>
    </ligand>
</feature>
<evidence type="ECO:0000256" key="6">
    <source>
        <dbReference type="ARBA" id="ARBA00023146"/>
    </source>
</evidence>
<dbReference type="InterPro" id="IPR001412">
    <property type="entry name" value="aa-tRNA-synth_I_CS"/>
</dbReference>
<evidence type="ECO:0000256" key="8">
    <source>
        <dbReference type="HAMAP-Rule" id="MF_00140"/>
    </source>
</evidence>
<evidence type="ECO:0000256" key="5">
    <source>
        <dbReference type="ARBA" id="ARBA00022917"/>
    </source>
</evidence>
<evidence type="ECO:0000313" key="11">
    <source>
        <dbReference type="Proteomes" id="UP000237968"/>
    </source>
</evidence>
<dbReference type="PROSITE" id="PS00178">
    <property type="entry name" value="AA_TRNA_LIGASE_I"/>
    <property type="match status" value="1"/>
</dbReference>
<dbReference type="EMBL" id="PVNK01000175">
    <property type="protein sequence ID" value="PRP94734.1"/>
    <property type="molecule type" value="Genomic_DNA"/>
</dbReference>
<dbReference type="FunFam" id="1.10.240.10:FF:000005">
    <property type="entry name" value="Tryptophan--tRNA ligase"/>
    <property type="match status" value="1"/>
</dbReference>
<dbReference type="InterPro" id="IPR024109">
    <property type="entry name" value="Trp-tRNA-ligase_bac-type"/>
</dbReference>
<feature type="binding site" evidence="8">
    <location>
        <begin position="154"/>
        <end position="156"/>
    </location>
    <ligand>
        <name>ATP</name>
        <dbReference type="ChEBI" id="CHEBI:30616"/>
    </ligand>
</feature>
<dbReference type="SUPFAM" id="SSF52374">
    <property type="entry name" value="Nucleotidylyl transferase"/>
    <property type="match status" value="1"/>
</dbReference>
<dbReference type="RefSeq" id="WP_106393351.1">
    <property type="nucleotide sequence ID" value="NZ_PVNK01000175.1"/>
</dbReference>
<evidence type="ECO:0000256" key="4">
    <source>
        <dbReference type="ARBA" id="ARBA00022840"/>
    </source>
</evidence>
<proteinExistence type="inferred from homology"/>
<feature type="binding site" evidence="8">
    <location>
        <begin position="25"/>
        <end position="26"/>
    </location>
    <ligand>
        <name>ATP</name>
        <dbReference type="ChEBI" id="CHEBI:30616"/>
    </ligand>
</feature>
<dbReference type="PANTHER" id="PTHR43766:SF1">
    <property type="entry name" value="TRYPTOPHAN--TRNA LIGASE, MITOCHONDRIAL"/>
    <property type="match status" value="1"/>
</dbReference>
<dbReference type="AlphaFoldDB" id="A0A2S9XPD7"/>
<dbReference type="GO" id="GO:0006436">
    <property type="term" value="P:tryptophanyl-tRNA aminoacylation"/>
    <property type="evidence" value="ECO:0007669"/>
    <property type="project" value="UniProtKB-UniRule"/>
</dbReference>
<dbReference type="EC" id="6.1.1.2" evidence="8"/>
<evidence type="ECO:0000256" key="2">
    <source>
        <dbReference type="ARBA" id="ARBA00022598"/>
    </source>
</evidence>
<feature type="short sequence motif" description="'HIGH' region" evidence="8">
    <location>
        <begin position="18"/>
        <end position="26"/>
    </location>
</feature>
<evidence type="ECO:0000256" key="7">
    <source>
        <dbReference type="ARBA" id="ARBA00049929"/>
    </source>
</evidence>
<dbReference type="PANTHER" id="PTHR43766">
    <property type="entry name" value="TRYPTOPHAN--TRNA LIGASE, MITOCHONDRIAL"/>
    <property type="match status" value="1"/>
</dbReference>